<organism evidence="2 3">
    <name type="scientific">Chionoecetes opilio</name>
    <name type="common">Atlantic snow crab</name>
    <name type="synonym">Cancer opilio</name>
    <dbReference type="NCBI Taxonomy" id="41210"/>
    <lineage>
        <taxon>Eukaryota</taxon>
        <taxon>Metazoa</taxon>
        <taxon>Ecdysozoa</taxon>
        <taxon>Arthropoda</taxon>
        <taxon>Crustacea</taxon>
        <taxon>Multicrustacea</taxon>
        <taxon>Malacostraca</taxon>
        <taxon>Eumalacostraca</taxon>
        <taxon>Eucarida</taxon>
        <taxon>Decapoda</taxon>
        <taxon>Pleocyemata</taxon>
        <taxon>Brachyura</taxon>
        <taxon>Eubrachyura</taxon>
        <taxon>Majoidea</taxon>
        <taxon>Majidae</taxon>
        <taxon>Chionoecetes</taxon>
    </lineage>
</organism>
<gene>
    <name evidence="2" type="ORF">GWK47_049620</name>
</gene>
<comment type="caution">
    <text evidence="2">The sequence shown here is derived from an EMBL/GenBank/DDBJ whole genome shotgun (WGS) entry which is preliminary data.</text>
</comment>
<proteinExistence type="predicted"/>
<protein>
    <recommendedName>
        <fullName evidence="1">Peptidase A2 domain-containing protein</fullName>
    </recommendedName>
</protein>
<dbReference type="OrthoDB" id="8035610at2759"/>
<keyword evidence="3" id="KW-1185">Reference proteome</keyword>
<reference evidence="2" key="1">
    <citation type="submission" date="2020-07" db="EMBL/GenBank/DDBJ databases">
        <title>The High-quality genome of the commercially important snow crab, Chionoecetes opilio.</title>
        <authorList>
            <person name="Jeong J.-H."/>
            <person name="Ryu S."/>
        </authorList>
    </citation>
    <scope>NUCLEOTIDE SEQUENCE</scope>
    <source>
        <strain evidence="2">MADBK_172401_WGS</strain>
        <tissue evidence="2">Digestive gland</tissue>
    </source>
</reference>
<evidence type="ECO:0000313" key="2">
    <source>
        <dbReference type="EMBL" id="KAG0719860.1"/>
    </source>
</evidence>
<feature type="domain" description="Peptidase A2" evidence="1">
    <location>
        <begin position="19"/>
        <end position="32"/>
    </location>
</feature>
<dbReference type="AlphaFoldDB" id="A0A8J4Y2J6"/>
<dbReference type="GO" id="GO:0006508">
    <property type="term" value="P:proteolysis"/>
    <property type="evidence" value="ECO:0007669"/>
    <property type="project" value="InterPro"/>
</dbReference>
<dbReference type="Proteomes" id="UP000770661">
    <property type="component" value="Unassembled WGS sequence"/>
</dbReference>
<dbReference type="PROSITE" id="PS50175">
    <property type="entry name" value="ASP_PROT_RETROV"/>
    <property type="match status" value="1"/>
</dbReference>
<dbReference type="EMBL" id="JACEEZ010013749">
    <property type="protein sequence ID" value="KAG0719860.1"/>
    <property type="molecule type" value="Genomic_DNA"/>
</dbReference>
<evidence type="ECO:0000259" key="1">
    <source>
        <dbReference type="PROSITE" id="PS50175"/>
    </source>
</evidence>
<dbReference type="GO" id="GO:0004190">
    <property type="term" value="F:aspartic-type endopeptidase activity"/>
    <property type="evidence" value="ECO:0007669"/>
    <property type="project" value="InterPro"/>
</dbReference>
<accession>A0A8J4Y2J6</accession>
<evidence type="ECO:0000313" key="3">
    <source>
        <dbReference type="Proteomes" id="UP000770661"/>
    </source>
</evidence>
<dbReference type="InterPro" id="IPR001995">
    <property type="entry name" value="Peptidase_A2_cat"/>
</dbReference>
<name>A0A8J4Y2J6_CHIOP</name>
<sequence length="198" mass="21324">MTPTPVCVHLVYGESTLRLQMLPDTGADVTVIGTRHLQMLHIPLSSLQPLPSTTTLTADGSEMAPAVGCFYATLRLHGKSCTAKIQVHEGIQTPLLSYSHCMELVIISAAFPKPLLEVKHVNRCAEMSLPPHTSPSAARAHFLREFPDVLLSKADLMTAPLPMVGKPMRIHVKETAVPFAIHTEVGSLRFPASSSGGT</sequence>
<dbReference type="CDD" id="cd00303">
    <property type="entry name" value="retropepsin_like"/>
    <property type="match status" value="1"/>
</dbReference>